<keyword evidence="7" id="KW-0472">Membrane</keyword>
<evidence type="ECO:0000256" key="4">
    <source>
        <dbReference type="ARBA" id="ARBA00022448"/>
    </source>
</evidence>
<comment type="caution">
    <text evidence="12">The sequence shown here is derived from an EMBL/GenBank/DDBJ whole genome shotgun (WGS) entry which is preliminary data.</text>
</comment>
<evidence type="ECO:0000259" key="11">
    <source>
        <dbReference type="PROSITE" id="PS50195"/>
    </source>
</evidence>
<dbReference type="InterPro" id="IPR036871">
    <property type="entry name" value="PX_dom_sf"/>
</dbReference>
<dbReference type="AlphaFoldDB" id="A0A1R1XF39"/>
<proteinExistence type="inferred from homology"/>
<dbReference type="GO" id="GO:0035091">
    <property type="term" value="F:phosphatidylinositol binding"/>
    <property type="evidence" value="ECO:0007669"/>
    <property type="project" value="InterPro"/>
</dbReference>
<dbReference type="GO" id="GO:0005769">
    <property type="term" value="C:early endosome"/>
    <property type="evidence" value="ECO:0007669"/>
    <property type="project" value="TreeGrafter"/>
</dbReference>
<dbReference type="InterPro" id="IPR027267">
    <property type="entry name" value="AH/BAR_dom_sf"/>
</dbReference>
<evidence type="ECO:0000313" key="13">
    <source>
        <dbReference type="Proteomes" id="UP000187283"/>
    </source>
</evidence>
<evidence type="ECO:0000256" key="9">
    <source>
        <dbReference type="ARBA" id="ARBA00041273"/>
    </source>
</evidence>
<feature type="compositionally biased region" description="Low complexity" evidence="10">
    <location>
        <begin position="38"/>
        <end position="55"/>
    </location>
</feature>
<evidence type="ECO:0000256" key="10">
    <source>
        <dbReference type="SAM" id="MobiDB-lite"/>
    </source>
</evidence>
<dbReference type="GO" id="GO:0061709">
    <property type="term" value="P:reticulophagy"/>
    <property type="evidence" value="ECO:0007669"/>
    <property type="project" value="TreeGrafter"/>
</dbReference>
<evidence type="ECO:0000256" key="2">
    <source>
        <dbReference type="ARBA" id="ARBA00004496"/>
    </source>
</evidence>
<dbReference type="Proteomes" id="UP000187283">
    <property type="component" value="Unassembled WGS sequence"/>
</dbReference>
<dbReference type="GO" id="GO:0034727">
    <property type="term" value="P:piecemeal microautophagy of the nucleus"/>
    <property type="evidence" value="ECO:0007669"/>
    <property type="project" value="TreeGrafter"/>
</dbReference>
<organism evidence="12 13">
    <name type="scientific">Smittium culicis</name>
    <dbReference type="NCBI Taxonomy" id="133412"/>
    <lineage>
        <taxon>Eukaryota</taxon>
        <taxon>Fungi</taxon>
        <taxon>Fungi incertae sedis</taxon>
        <taxon>Zoopagomycota</taxon>
        <taxon>Kickxellomycotina</taxon>
        <taxon>Harpellomycetes</taxon>
        <taxon>Harpellales</taxon>
        <taxon>Legeriomycetaceae</taxon>
        <taxon>Smittium</taxon>
    </lineage>
</organism>
<dbReference type="PANTHER" id="PTHR45949">
    <property type="entry name" value="SORTING NEXIN-4"/>
    <property type="match status" value="1"/>
</dbReference>
<comment type="subcellular location">
    <subcellularLocation>
        <location evidence="2">Cytoplasm</location>
    </subcellularLocation>
    <subcellularLocation>
        <location evidence="1">Endomembrane system</location>
        <topology evidence="1">Peripheral membrane protein</topology>
    </subcellularLocation>
</comment>
<evidence type="ECO:0000256" key="5">
    <source>
        <dbReference type="ARBA" id="ARBA00022490"/>
    </source>
</evidence>
<dbReference type="Gene3D" id="3.30.1520.10">
    <property type="entry name" value="Phox-like domain"/>
    <property type="match status" value="1"/>
</dbReference>
<evidence type="ECO:0000256" key="8">
    <source>
        <dbReference type="ARBA" id="ARBA00040748"/>
    </source>
</evidence>
<feature type="region of interest" description="Disordered" evidence="10">
    <location>
        <begin position="76"/>
        <end position="112"/>
    </location>
</feature>
<keyword evidence="4" id="KW-0813">Transport</keyword>
<dbReference type="SUPFAM" id="SSF103657">
    <property type="entry name" value="BAR/IMD domain-like"/>
    <property type="match status" value="1"/>
</dbReference>
<dbReference type="OrthoDB" id="205639at2759"/>
<reference evidence="12 13" key="1">
    <citation type="submission" date="2017-01" db="EMBL/GenBank/DDBJ databases">
        <authorList>
            <person name="Mah S.A."/>
            <person name="Swanson W.J."/>
            <person name="Moy G.W."/>
            <person name="Vacquier V.D."/>
        </authorList>
    </citation>
    <scope>NUCLEOTIDE SEQUENCE [LARGE SCALE GENOMIC DNA]</scope>
    <source>
        <strain evidence="12 13">GSMNP</strain>
    </source>
</reference>
<evidence type="ECO:0000313" key="12">
    <source>
        <dbReference type="EMBL" id="OMJ13244.1"/>
    </source>
</evidence>
<feature type="domain" description="PX" evidence="11">
    <location>
        <begin position="113"/>
        <end position="231"/>
    </location>
</feature>
<dbReference type="GO" id="GO:0000407">
    <property type="term" value="C:phagophore assembly site"/>
    <property type="evidence" value="ECO:0007669"/>
    <property type="project" value="TreeGrafter"/>
</dbReference>
<dbReference type="GO" id="GO:0000422">
    <property type="term" value="P:autophagy of mitochondrion"/>
    <property type="evidence" value="ECO:0007669"/>
    <property type="project" value="TreeGrafter"/>
</dbReference>
<dbReference type="PANTHER" id="PTHR45949:SF2">
    <property type="entry name" value="SORTING NEXIN-4"/>
    <property type="match status" value="1"/>
</dbReference>
<name>A0A1R1XF39_9FUNG</name>
<dbReference type="EMBL" id="LSSN01003570">
    <property type="protein sequence ID" value="OMJ13244.1"/>
    <property type="molecule type" value="Genomic_DNA"/>
</dbReference>
<keyword evidence="5" id="KW-0963">Cytoplasm</keyword>
<dbReference type="InterPro" id="IPR001683">
    <property type="entry name" value="PX_dom"/>
</dbReference>
<dbReference type="GO" id="GO:0015031">
    <property type="term" value="P:protein transport"/>
    <property type="evidence" value="ECO:0007669"/>
    <property type="project" value="TreeGrafter"/>
</dbReference>
<protein>
    <recommendedName>
        <fullName evidence="8">Sorting nexin-4</fullName>
    </recommendedName>
    <alternativeName>
        <fullName evidence="9">Autophagy-related protein 24</fullName>
    </alternativeName>
</protein>
<feature type="compositionally biased region" description="Low complexity" evidence="10">
    <location>
        <begin position="78"/>
        <end position="102"/>
    </location>
</feature>
<dbReference type="STRING" id="133412.A0A1R1XF39"/>
<keyword evidence="13" id="KW-1185">Reference proteome</keyword>
<gene>
    <name evidence="12" type="ORF">AYI70_g8625</name>
</gene>
<evidence type="ECO:0000256" key="1">
    <source>
        <dbReference type="ARBA" id="ARBA00004184"/>
    </source>
</evidence>
<evidence type="ECO:0000256" key="7">
    <source>
        <dbReference type="ARBA" id="ARBA00023136"/>
    </source>
</evidence>
<dbReference type="GO" id="GO:0032456">
    <property type="term" value="P:endocytic recycling"/>
    <property type="evidence" value="ECO:0007669"/>
    <property type="project" value="TreeGrafter"/>
</dbReference>
<keyword evidence="6" id="KW-0446">Lipid-binding</keyword>
<dbReference type="SUPFAM" id="SSF64268">
    <property type="entry name" value="PX domain"/>
    <property type="match status" value="1"/>
</dbReference>
<evidence type="ECO:0000256" key="6">
    <source>
        <dbReference type="ARBA" id="ARBA00023121"/>
    </source>
</evidence>
<sequence>MQNPLESDLFDDSDINDPAPFSNIINHDPKHQNDFNQTTSNTSISINSPPTTPISATKFNTTLHSPIAEPSINSYYESPSINSNKPSSSSSSKPSVPADSAPNSQSKPKKNYSFEISITEPRKEGEGSANPYISYQVTTVKTNLDTSKTVSYKRRRRFKDFVWLHNNLAITYQSVAVPPLPGKHHLGKFGPEFVSRRKEALQRFLSRISRHPVLKQCAHFQTFSEATDWSSEYEDKSKKDTSVFEGLSDTLLNSFTKIKVKDDRFLNMADSISRVEENINKSLKVANKVLKNQSDLEKLYSDLSIGWNDLSNIEFELTPVLVTTSNTLNMTSEAIKILALLKSRDGKQIEYEELCEYLKTSTAEMNRLQNYQSASGVSLVTNFIKGKVRDLRGIDPSISRQNRIGSLKTRCEELETAMSSSKIELDRFNDDVLLEFDFFNDIKQSDIKRCLISLSSIFIEYFEKSNEVWSKLLPEIEQIRTD</sequence>
<comment type="similarity">
    <text evidence="3">Belongs to the sorting nexin family.</text>
</comment>
<accession>A0A1R1XF39</accession>
<dbReference type="SMART" id="SM00312">
    <property type="entry name" value="PX"/>
    <property type="match status" value="1"/>
</dbReference>
<dbReference type="Gene3D" id="1.20.1270.60">
    <property type="entry name" value="Arfaptin homology (AH) domain/BAR domain"/>
    <property type="match status" value="1"/>
</dbReference>
<evidence type="ECO:0000256" key="3">
    <source>
        <dbReference type="ARBA" id="ARBA00010883"/>
    </source>
</evidence>
<dbReference type="PROSITE" id="PS50195">
    <property type="entry name" value="PX"/>
    <property type="match status" value="1"/>
</dbReference>
<feature type="region of interest" description="Disordered" evidence="10">
    <location>
        <begin position="1"/>
        <end position="58"/>
    </location>
</feature>
<dbReference type="Pfam" id="PF00787">
    <property type="entry name" value="PX"/>
    <property type="match status" value="1"/>
</dbReference>